<dbReference type="PANTHER" id="PTHR37422:SF13">
    <property type="entry name" value="LIPOPOLYSACCHARIDE BIOSYNTHESIS PROTEIN PA4999-RELATED"/>
    <property type="match status" value="1"/>
</dbReference>
<sequence>MLTPFSLILLLYIILKFKLKQRQLKINDYIKHFPFILALLSSLIALYQIVQIYYFKKPLQVNGFMGNSGAFSSYLAIIMVLMLVFISSINKFRLKYFYIAIIFVTVVIILFTQGRASWVAISITSLFIAFNVLKTEAKALTGLYKKYRLAIIGVSLCFILISSFFIFNLKKDSSNGRVLIWKITTEMIKETPFLGVGFGNFGSIYPLHQANYLKVNKVEPMRFLANDISHPFNEYLFTTAEVGVVGFVMFVAIFVAVLYFKPPKNRTILACYSGIFCFLILSLFTYPFKIFSIQFLVFSFIVIISSEIKNKPLLVFKKNTLSMIFIGAVISSFLIFQMEFNRFQLERKWNKTNEITKDLTWEARHEALSSIYEKEDIRNWSILMNYGVELVYQKKYHKAIEVFLKSSNFFKTSDLYLNLGVAFENTDQPNEAEQAYLTAANIVPHKFLPNYRLVLLYDRMDRKSEAKSLAKTILQTPAKINSSTVLDIKYEMRKYLKND</sequence>
<evidence type="ECO:0000256" key="6">
    <source>
        <dbReference type="SAM" id="Phobius"/>
    </source>
</evidence>
<dbReference type="AlphaFoldDB" id="A0A4Q9FSQ5"/>
<dbReference type="RefSeq" id="WP_130936186.1">
    <property type="nucleotide sequence ID" value="NZ_SIRS01000002.1"/>
</dbReference>
<comment type="subcellular location">
    <subcellularLocation>
        <location evidence="1">Membrane</location>
        <topology evidence="1">Multi-pass membrane protein</topology>
    </subcellularLocation>
</comment>
<keyword evidence="9" id="KW-1185">Reference proteome</keyword>
<evidence type="ECO:0000259" key="7">
    <source>
        <dbReference type="Pfam" id="PF04932"/>
    </source>
</evidence>
<keyword evidence="5" id="KW-0802">TPR repeat</keyword>
<comment type="caution">
    <text evidence="8">The sequence shown here is derived from an EMBL/GenBank/DDBJ whole genome shotgun (WGS) entry which is preliminary data.</text>
</comment>
<feature type="transmembrane region" description="Helical" evidence="6">
    <location>
        <begin position="70"/>
        <end position="89"/>
    </location>
</feature>
<feature type="repeat" description="TPR" evidence="5">
    <location>
        <begin position="413"/>
        <end position="446"/>
    </location>
</feature>
<feature type="transmembrane region" description="Helical" evidence="6">
    <location>
        <begin position="290"/>
        <end position="308"/>
    </location>
</feature>
<evidence type="ECO:0000313" key="9">
    <source>
        <dbReference type="Proteomes" id="UP000292372"/>
    </source>
</evidence>
<evidence type="ECO:0000256" key="5">
    <source>
        <dbReference type="PROSITE-ProRule" id="PRU00339"/>
    </source>
</evidence>
<dbReference type="SUPFAM" id="SSF48452">
    <property type="entry name" value="TPR-like"/>
    <property type="match status" value="1"/>
</dbReference>
<dbReference type="OrthoDB" id="1454576at2"/>
<feature type="transmembrane region" description="Helical" evidence="6">
    <location>
        <begin position="235"/>
        <end position="260"/>
    </location>
</feature>
<dbReference type="PROSITE" id="PS50005">
    <property type="entry name" value="TPR"/>
    <property type="match status" value="1"/>
</dbReference>
<feature type="transmembrane region" description="Helical" evidence="6">
    <location>
        <begin position="320"/>
        <end position="338"/>
    </location>
</feature>
<feature type="transmembrane region" description="Helical" evidence="6">
    <location>
        <begin position="267"/>
        <end position="284"/>
    </location>
</feature>
<proteinExistence type="predicted"/>
<evidence type="ECO:0000256" key="2">
    <source>
        <dbReference type="ARBA" id="ARBA00022692"/>
    </source>
</evidence>
<dbReference type="PANTHER" id="PTHR37422">
    <property type="entry name" value="TEICHURONIC ACID BIOSYNTHESIS PROTEIN TUAE"/>
    <property type="match status" value="1"/>
</dbReference>
<protein>
    <recommendedName>
        <fullName evidence="7">O-antigen ligase-related domain-containing protein</fullName>
    </recommendedName>
</protein>
<dbReference type="InterPro" id="IPR051533">
    <property type="entry name" value="WaaL-like"/>
</dbReference>
<feature type="transmembrane region" description="Helical" evidence="6">
    <location>
        <begin position="147"/>
        <end position="167"/>
    </location>
</feature>
<name>A0A4Q9FSQ5_9FLAO</name>
<dbReference type="InterPro" id="IPR011990">
    <property type="entry name" value="TPR-like_helical_dom_sf"/>
</dbReference>
<dbReference type="Proteomes" id="UP000292372">
    <property type="component" value="Unassembled WGS sequence"/>
</dbReference>
<dbReference type="GO" id="GO:0016020">
    <property type="term" value="C:membrane"/>
    <property type="evidence" value="ECO:0007669"/>
    <property type="project" value="UniProtKB-SubCell"/>
</dbReference>
<reference evidence="8 9" key="1">
    <citation type="journal article" date="2015" name="Int. J. Syst. Evol. Microbiol.">
        <title>Hyunsoonleella pacifica sp. nov., isolated from seawater of South Pacific Gyre.</title>
        <authorList>
            <person name="Gao X."/>
            <person name="Zhang Z."/>
            <person name="Dai X."/>
            <person name="Zhang X.H."/>
        </authorList>
    </citation>
    <scope>NUCLEOTIDE SEQUENCE [LARGE SCALE GENOMIC DNA]</scope>
    <source>
        <strain evidence="8 9">SW033</strain>
    </source>
</reference>
<dbReference type="InterPro" id="IPR007016">
    <property type="entry name" value="O-antigen_ligase-rel_domated"/>
</dbReference>
<feature type="domain" description="O-antigen ligase-related" evidence="7">
    <location>
        <begin position="101"/>
        <end position="251"/>
    </location>
</feature>
<feature type="transmembrane region" description="Helical" evidence="6">
    <location>
        <begin position="29"/>
        <end position="50"/>
    </location>
</feature>
<gene>
    <name evidence="8" type="ORF">EYD46_06195</name>
</gene>
<keyword evidence="4 6" id="KW-0472">Membrane</keyword>
<feature type="transmembrane region" description="Helical" evidence="6">
    <location>
        <begin position="118"/>
        <end position="135"/>
    </location>
</feature>
<evidence type="ECO:0000256" key="4">
    <source>
        <dbReference type="ARBA" id="ARBA00023136"/>
    </source>
</evidence>
<dbReference type="Gene3D" id="1.25.40.10">
    <property type="entry name" value="Tetratricopeptide repeat domain"/>
    <property type="match status" value="1"/>
</dbReference>
<accession>A0A4Q9FSQ5</accession>
<dbReference type="InterPro" id="IPR019734">
    <property type="entry name" value="TPR_rpt"/>
</dbReference>
<feature type="transmembrane region" description="Helical" evidence="6">
    <location>
        <begin position="96"/>
        <end position="112"/>
    </location>
</feature>
<keyword evidence="2 6" id="KW-0812">Transmembrane</keyword>
<evidence type="ECO:0000256" key="1">
    <source>
        <dbReference type="ARBA" id="ARBA00004141"/>
    </source>
</evidence>
<dbReference type="EMBL" id="SIRS01000002">
    <property type="protein sequence ID" value="TBN17896.1"/>
    <property type="molecule type" value="Genomic_DNA"/>
</dbReference>
<organism evidence="8 9">
    <name type="scientific">Hyunsoonleella pacifica</name>
    <dbReference type="NCBI Taxonomy" id="1080224"/>
    <lineage>
        <taxon>Bacteria</taxon>
        <taxon>Pseudomonadati</taxon>
        <taxon>Bacteroidota</taxon>
        <taxon>Flavobacteriia</taxon>
        <taxon>Flavobacteriales</taxon>
        <taxon>Flavobacteriaceae</taxon>
    </lineage>
</organism>
<keyword evidence="3 6" id="KW-1133">Transmembrane helix</keyword>
<evidence type="ECO:0000313" key="8">
    <source>
        <dbReference type="EMBL" id="TBN17896.1"/>
    </source>
</evidence>
<evidence type="ECO:0000256" key="3">
    <source>
        <dbReference type="ARBA" id="ARBA00022989"/>
    </source>
</evidence>
<dbReference type="Pfam" id="PF04932">
    <property type="entry name" value="Wzy_C"/>
    <property type="match status" value="1"/>
</dbReference>